<evidence type="ECO:0000259" key="2">
    <source>
        <dbReference type="PROSITE" id="PS50090"/>
    </source>
</evidence>
<sequence>MTGGTRVGGSESECVDIYRGQAQRSNLQVDIEDEDKNEGGEDDEDGEENEGEGENEKGGATKPKTNKSKVYWSVEEDTALISGWCHYTLDKVQGTYQTRGSMWGNIFSYVKDKCPNISASRNMNSCRNRWGKIAKCVCKYIGALSGAEARKSSGMSKTDILVMANEIYSADGNGDFTMTYGYELLKNEPKFLTLYGCKKKEDIYSFESNLNKTITDENSKRLRLNDGGAYSSSTNPSTPNSNDPPTPQFPPRPSGEKAAKGKGVRVQKMQNLESLEEQIN</sequence>
<proteinExistence type="predicted"/>
<dbReference type="PANTHER" id="PTHR45023:SF4">
    <property type="entry name" value="GLYCINE-RICH PROTEIN-RELATED"/>
    <property type="match status" value="1"/>
</dbReference>
<feature type="region of interest" description="Disordered" evidence="1">
    <location>
        <begin position="1"/>
        <end position="65"/>
    </location>
</feature>
<feature type="domain" description="Myb-like" evidence="2">
    <location>
        <begin position="64"/>
        <end position="134"/>
    </location>
</feature>
<gene>
    <name evidence="3" type="ORF">RND81_07G026900</name>
</gene>
<feature type="region of interest" description="Disordered" evidence="1">
    <location>
        <begin position="219"/>
        <end position="280"/>
    </location>
</feature>
<dbReference type="EMBL" id="JBDFQZ010000007">
    <property type="protein sequence ID" value="KAK9705012.1"/>
    <property type="molecule type" value="Genomic_DNA"/>
</dbReference>
<keyword evidence="4" id="KW-1185">Reference proteome</keyword>
<evidence type="ECO:0000313" key="3">
    <source>
        <dbReference type="EMBL" id="KAK9705012.1"/>
    </source>
</evidence>
<reference evidence="3" key="1">
    <citation type="submission" date="2024-03" db="EMBL/GenBank/DDBJ databases">
        <title>WGS assembly of Saponaria officinalis var. Norfolk2.</title>
        <authorList>
            <person name="Jenkins J."/>
            <person name="Shu S."/>
            <person name="Grimwood J."/>
            <person name="Barry K."/>
            <person name="Goodstein D."/>
            <person name="Schmutz J."/>
            <person name="Leebens-Mack J."/>
            <person name="Osbourn A."/>
        </authorList>
    </citation>
    <scope>NUCLEOTIDE SEQUENCE [LARGE SCALE GENOMIC DNA]</scope>
    <source>
        <strain evidence="3">JIC</strain>
    </source>
</reference>
<comment type="caution">
    <text evidence="3">The sequence shown here is derived from an EMBL/GenBank/DDBJ whole genome shotgun (WGS) entry which is preliminary data.</text>
</comment>
<dbReference type="Proteomes" id="UP001443914">
    <property type="component" value="Unassembled WGS sequence"/>
</dbReference>
<evidence type="ECO:0000256" key="1">
    <source>
        <dbReference type="SAM" id="MobiDB-lite"/>
    </source>
</evidence>
<feature type="compositionally biased region" description="Pro residues" evidence="1">
    <location>
        <begin position="242"/>
        <end position="253"/>
    </location>
</feature>
<dbReference type="InterPro" id="IPR001005">
    <property type="entry name" value="SANT/Myb"/>
</dbReference>
<protein>
    <recommendedName>
        <fullName evidence="2">Myb-like domain-containing protein</fullName>
    </recommendedName>
</protein>
<accession>A0AAW1JL86</accession>
<dbReference type="PANTHER" id="PTHR45023">
    <property type="match status" value="1"/>
</dbReference>
<dbReference type="PROSITE" id="PS50090">
    <property type="entry name" value="MYB_LIKE"/>
    <property type="match status" value="1"/>
</dbReference>
<name>A0AAW1JL86_SAPOF</name>
<evidence type="ECO:0000313" key="4">
    <source>
        <dbReference type="Proteomes" id="UP001443914"/>
    </source>
</evidence>
<feature type="compositionally biased region" description="Acidic residues" evidence="1">
    <location>
        <begin position="30"/>
        <end position="53"/>
    </location>
</feature>
<dbReference type="AlphaFoldDB" id="A0AAW1JL86"/>
<organism evidence="3 4">
    <name type="scientific">Saponaria officinalis</name>
    <name type="common">Common soapwort</name>
    <name type="synonym">Lychnis saponaria</name>
    <dbReference type="NCBI Taxonomy" id="3572"/>
    <lineage>
        <taxon>Eukaryota</taxon>
        <taxon>Viridiplantae</taxon>
        <taxon>Streptophyta</taxon>
        <taxon>Embryophyta</taxon>
        <taxon>Tracheophyta</taxon>
        <taxon>Spermatophyta</taxon>
        <taxon>Magnoliopsida</taxon>
        <taxon>eudicotyledons</taxon>
        <taxon>Gunneridae</taxon>
        <taxon>Pentapetalae</taxon>
        <taxon>Caryophyllales</taxon>
        <taxon>Caryophyllaceae</taxon>
        <taxon>Caryophylleae</taxon>
        <taxon>Saponaria</taxon>
    </lineage>
</organism>
<feature type="compositionally biased region" description="Low complexity" evidence="1">
    <location>
        <begin position="231"/>
        <end position="241"/>
    </location>
</feature>